<dbReference type="PANTHER" id="PTHR11203">
    <property type="entry name" value="CLEAVAGE AND POLYADENYLATION SPECIFICITY FACTOR FAMILY MEMBER"/>
    <property type="match status" value="1"/>
</dbReference>
<reference evidence="3 4" key="1">
    <citation type="submission" date="2021-02" db="EMBL/GenBank/DDBJ databases">
        <title>Actinophytocola xerophila sp. nov., isolated from soil of cotton cropping field.</title>
        <authorList>
            <person name="Huang R."/>
            <person name="Chen X."/>
            <person name="Ge X."/>
            <person name="Liu W."/>
        </authorList>
    </citation>
    <scope>NUCLEOTIDE SEQUENCE [LARGE SCALE GENOMIC DNA]</scope>
    <source>
        <strain evidence="3 4">S1-96</strain>
    </source>
</reference>
<dbReference type="PANTHER" id="PTHR11203:SF49">
    <property type="entry name" value="BLL1145 PROTEIN"/>
    <property type="match status" value="1"/>
</dbReference>
<protein>
    <submittedName>
        <fullName evidence="3">MBL fold metallo-hydrolase</fullName>
    </submittedName>
</protein>
<name>A0ABT2JJ59_9PSEU</name>
<evidence type="ECO:0000313" key="3">
    <source>
        <dbReference type="EMBL" id="MCT2587918.1"/>
    </source>
</evidence>
<dbReference type="EMBL" id="JAFFZE010000030">
    <property type="protein sequence ID" value="MCT2587918.1"/>
    <property type="molecule type" value="Genomic_DNA"/>
</dbReference>
<accession>A0ABT2JJ59</accession>
<dbReference type="RefSeq" id="WP_260195840.1">
    <property type="nucleotide sequence ID" value="NZ_JAFFZE010000030.1"/>
</dbReference>
<dbReference type="CDD" id="cd16295">
    <property type="entry name" value="TTHA0252-CPSF-like_MBL-fold"/>
    <property type="match status" value="1"/>
</dbReference>
<dbReference type="Pfam" id="PF00753">
    <property type="entry name" value="Lactamase_B"/>
    <property type="match status" value="1"/>
</dbReference>
<dbReference type="InterPro" id="IPR050698">
    <property type="entry name" value="MBL"/>
</dbReference>
<comment type="caution">
    <text evidence="3">The sequence shown here is derived from an EMBL/GenBank/DDBJ whole genome shotgun (WGS) entry which is preliminary data.</text>
</comment>
<dbReference type="Proteomes" id="UP001156441">
    <property type="component" value="Unassembled WGS sequence"/>
</dbReference>
<dbReference type="Gene3D" id="3.60.15.10">
    <property type="entry name" value="Ribonuclease Z/Hydroxyacylglutathione hydrolase-like"/>
    <property type="match status" value="1"/>
</dbReference>
<dbReference type="SUPFAM" id="SSF56281">
    <property type="entry name" value="Metallo-hydrolase/oxidoreductase"/>
    <property type="match status" value="1"/>
</dbReference>
<feature type="region of interest" description="Disordered" evidence="1">
    <location>
        <begin position="229"/>
        <end position="264"/>
    </location>
</feature>
<evidence type="ECO:0000259" key="2">
    <source>
        <dbReference type="SMART" id="SM00849"/>
    </source>
</evidence>
<sequence length="264" mass="27513">MSRLVEAAGIVGLAADIADTVGDWLPALLAAYVTPPRPPAQVRERVLQVAVLGGGRAIGGSCVLITAGDTRLLIDAGTRPTGRSIAEMAPERIDRAVAGPLHGIVVTHAHNDHAGWVPALLVDQPGIPVFATGATAAFLATMWLDSAKVLARRSDENDAAEASPAPYLREDVKHALEQVREVPFGTRTRIGDVEVELFPAGHIIGGAGVVVHAYGRRVVVSGDVSRPGQSTVGGIEVPESAKGADLLLRDEGEGENQESSLCRS</sequence>
<feature type="domain" description="Metallo-beta-lactamase" evidence="2">
    <location>
        <begin position="59"/>
        <end position="263"/>
    </location>
</feature>
<keyword evidence="4" id="KW-1185">Reference proteome</keyword>
<proteinExistence type="predicted"/>
<gene>
    <name evidence="3" type="ORF">JT362_32870</name>
</gene>
<dbReference type="InterPro" id="IPR001279">
    <property type="entry name" value="Metallo-B-lactamas"/>
</dbReference>
<organism evidence="3 4">
    <name type="scientific">Actinophytocola gossypii</name>
    <dbReference type="NCBI Taxonomy" id="2812003"/>
    <lineage>
        <taxon>Bacteria</taxon>
        <taxon>Bacillati</taxon>
        <taxon>Actinomycetota</taxon>
        <taxon>Actinomycetes</taxon>
        <taxon>Pseudonocardiales</taxon>
        <taxon>Pseudonocardiaceae</taxon>
    </lineage>
</organism>
<evidence type="ECO:0000313" key="4">
    <source>
        <dbReference type="Proteomes" id="UP001156441"/>
    </source>
</evidence>
<evidence type="ECO:0000256" key="1">
    <source>
        <dbReference type="SAM" id="MobiDB-lite"/>
    </source>
</evidence>
<dbReference type="SMART" id="SM00849">
    <property type="entry name" value="Lactamase_B"/>
    <property type="match status" value="1"/>
</dbReference>
<dbReference type="InterPro" id="IPR036866">
    <property type="entry name" value="RibonucZ/Hydroxyglut_hydro"/>
</dbReference>